<keyword evidence="1" id="KW-0805">Transcription regulation</keyword>
<name>A0A0N0XK50_9NEIS</name>
<evidence type="ECO:0000259" key="4">
    <source>
        <dbReference type="PROSITE" id="PS01124"/>
    </source>
</evidence>
<proteinExistence type="predicted"/>
<dbReference type="STRING" id="857265.WG78_05860"/>
<dbReference type="SMART" id="SM00871">
    <property type="entry name" value="AraC_E_bind"/>
    <property type="match status" value="1"/>
</dbReference>
<sequence>MKPALHHQARMRRVLEHIEHHLHQPLNLDELSRVAACSKFHFHRQFSATFGLSVQRYIQLARMKRASYQLAYRAAHSVTGVALDAGYAAPDAFARAFRQRFGQSPSSFRLTPHWQPWLAALEPLNHARSTLMHPVYNANDVTIRTVPATPVGIMSHRGDPALLGATVQRFIAWRQAAGLHPKNSPTFNVWYSERQPASPDDYHVDLCAGTRGPIEAHGAEVVAGEIPGGRCAVLRVTGHTDNLEPAALFLYRDWLPASGETTRDFPVYCQRIKFFPEVPEHETVAEVFLPLR</sequence>
<evidence type="ECO:0000313" key="5">
    <source>
        <dbReference type="EMBL" id="KPC54151.1"/>
    </source>
</evidence>
<dbReference type="InterPro" id="IPR018062">
    <property type="entry name" value="HTH_AraC-typ_CS"/>
</dbReference>
<dbReference type="SUPFAM" id="SSF55136">
    <property type="entry name" value="Probable bacterial effector-binding domain"/>
    <property type="match status" value="1"/>
</dbReference>
<dbReference type="InterPro" id="IPR029442">
    <property type="entry name" value="GyrI-like"/>
</dbReference>
<dbReference type="GO" id="GO:0003700">
    <property type="term" value="F:DNA-binding transcription factor activity"/>
    <property type="evidence" value="ECO:0007669"/>
    <property type="project" value="InterPro"/>
</dbReference>
<evidence type="ECO:0000313" key="6">
    <source>
        <dbReference type="Proteomes" id="UP000037939"/>
    </source>
</evidence>
<gene>
    <name evidence="5" type="primary">rob</name>
    <name evidence="5" type="ORF">WG78_05860</name>
</gene>
<keyword evidence="6" id="KW-1185">Reference proteome</keyword>
<feature type="domain" description="HTH araC/xylS-type" evidence="4">
    <location>
        <begin position="12"/>
        <end position="111"/>
    </location>
</feature>
<comment type="caution">
    <text evidence="5">The sequence shown here is derived from an EMBL/GenBank/DDBJ whole genome shotgun (WGS) entry which is preliminary data.</text>
</comment>
<dbReference type="RefSeq" id="WP_053936852.1">
    <property type="nucleotide sequence ID" value="NZ_LAQT01000003.1"/>
</dbReference>
<dbReference type="PROSITE" id="PS01124">
    <property type="entry name" value="HTH_ARAC_FAMILY_2"/>
    <property type="match status" value="1"/>
</dbReference>
<dbReference type="SUPFAM" id="SSF46689">
    <property type="entry name" value="Homeodomain-like"/>
    <property type="match status" value="2"/>
</dbReference>
<dbReference type="InterPro" id="IPR020449">
    <property type="entry name" value="Tscrpt_reg_AraC-type_HTH"/>
</dbReference>
<accession>A0A0N0XK50</accession>
<keyword evidence="3" id="KW-0804">Transcription</keyword>
<dbReference type="AlphaFoldDB" id="A0A0N0XK50"/>
<evidence type="ECO:0000256" key="3">
    <source>
        <dbReference type="ARBA" id="ARBA00023163"/>
    </source>
</evidence>
<dbReference type="InterPro" id="IPR010499">
    <property type="entry name" value="AraC_E-bd"/>
</dbReference>
<evidence type="ECO:0000256" key="2">
    <source>
        <dbReference type="ARBA" id="ARBA00023125"/>
    </source>
</evidence>
<dbReference type="PANTHER" id="PTHR40055:SF1">
    <property type="entry name" value="TRANSCRIPTIONAL REGULATOR YGIV-RELATED"/>
    <property type="match status" value="1"/>
</dbReference>
<dbReference type="PATRIC" id="fig|857265.3.peg.1200"/>
<dbReference type="PANTHER" id="PTHR40055">
    <property type="entry name" value="TRANSCRIPTIONAL REGULATOR YGIV-RELATED"/>
    <property type="match status" value="1"/>
</dbReference>
<dbReference type="OrthoDB" id="9789899at2"/>
<dbReference type="InterPro" id="IPR011256">
    <property type="entry name" value="Reg_factor_effector_dom_sf"/>
</dbReference>
<dbReference type="PROSITE" id="PS00041">
    <property type="entry name" value="HTH_ARAC_FAMILY_1"/>
    <property type="match status" value="1"/>
</dbReference>
<reference evidence="5 6" key="1">
    <citation type="submission" date="2015-07" db="EMBL/GenBank/DDBJ databases">
        <title>Draft genome sequence of the Amantichitinum ursilacus IGB-41, a new chitin-degrading bacterium.</title>
        <authorList>
            <person name="Kirstahler P."/>
            <person name="Guenther M."/>
            <person name="Grumaz C."/>
            <person name="Rupp S."/>
            <person name="Zibek S."/>
            <person name="Sohn K."/>
        </authorList>
    </citation>
    <scope>NUCLEOTIDE SEQUENCE [LARGE SCALE GENOMIC DNA]</scope>
    <source>
        <strain evidence="5 6">IGB-41</strain>
    </source>
</reference>
<dbReference type="Proteomes" id="UP000037939">
    <property type="component" value="Unassembled WGS sequence"/>
</dbReference>
<evidence type="ECO:0000256" key="1">
    <source>
        <dbReference type="ARBA" id="ARBA00023015"/>
    </source>
</evidence>
<dbReference type="Pfam" id="PF06445">
    <property type="entry name" value="GyrI-like"/>
    <property type="match status" value="1"/>
</dbReference>
<dbReference type="SMART" id="SM00342">
    <property type="entry name" value="HTH_ARAC"/>
    <property type="match status" value="1"/>
</dbReference>
<dbReference type="PRINTS" id="PR00032">
    <property type="entry name" value="HTHARAC"/>
</dbReference>
<dbReference type="InterPro" id="IPR018060">
    <property type="entry name" value="HTH_AraC"/>
</dbReference>
<dbReference type="EMBL" id="LAQT01000003">
    <property type="protein sequence ID" value="KPC54151.1"/>
    <property type="molecule type" value="Genomic_DNA"/>
</dbReference>
<organism evidence="5 6">
    <name type="scientific">Amantichitinum ursilacus</name>
    <dbReference type="NCBI Taxonomy" id="857265"/>
    <lineage>
        <taxon>Bacteria</taxon>
        <taxon>Pseudomonadati</taxon>
        <taxon>Pseudomonadota</taxon>
        <taxon>Betaproteobacteria</taxon>
        <taxon>Neisseriales</taxon>
        <taxon>Chitinibacteraceae</taxon>
        <taxon>Amantichitinum</taxon>
    </lineage>
</organism>
<dbReference type="Pfam" id="PF12833">
    <property type="entry name" value="HTH_18"/>
    <property type="match status" value="1"/>
</dbReference>
<dbReference type="Gene3D" id="3.20.80.10">
    <property type="entry name" value="Regulatory factor, effector binding domain"/>
    <property type="match status" value="1"/>
</dbReference>
<protein>
    <submittedName>
        <fullName evidence="5">Right origin-binding protein</fullName>
    </submittedName>
</protein>
<dbReference type="Gene3D" id="1.10.10.60">
    <property type="entry name" value="Homeodomain-like"/>
    <property type="match status" value="2"/>
</dbReference>
<keyword evidence="2" id="KW-0238">DNA-binding</keyword>
<dbReference type="GO" id="GO:0043565">
    <property type="term" value="F:sequence-specific DNA binding"/>
    <property type="evidence" value="ECO:0007669"/>
    <property type="project" value="InterPro"/>
</dbReference>
<dbReference type="InterPro" id="IPR009057">
    <property type="entry name" value="Homeodomain-like_sf"/>
</dbReference>
<dbReference type="InterPro" id="IPR050908">
    <property type="entry name" value="SmbC-like"/>
</dbReference>